<feature type="transmembrane region" description="Helical" evidence="1">
    <location>
        <begin position="18"/>
        <end position="37"/>
    </location>
</feature>
<accession>A0AAV1YYL0</accession>
<keyword evidence="1" id="KW-1133">Transmembrane helix</keyword>
<dbReference type="EMBL" id="CAXIEN010000011">
    <property type="protein sequence ID" value="CAL1264119.1"/>
    <property type="molecule type" value="Genomic_DNA"/>
</dbReference>
<dbReference type="AlphaFoldDB" id="A0AAV1YYL0"/>
<evidence type="ECO:0000256" key="1">
    <source>
        <dbReference type="SAM" id="Phobius"/>
    </source>
</evidence>
<protein>
    <submittedName>
        <fullName evidence="2">Uncharacterized protein</fullName>
    </submittedName>
</protein>
<proteinExistence type="predicted"/>
<dbReference type="Proteomes" id="UP001497382">
    <property type="component" value="Unassembled WGS sequence"/>
</dbReference>
<keyword evidence="1" id="KW-0472">Membrane</keyword>
<keyword evidence="1" id="KW-0812">Transmembrane</keyword>
<keyword evidence="3" id="KW-1185">Reference proteome</keyword>
<evidence type="ECO:0000313" key="2">
    <source>
        <dbReference type="EMBL" id="CAL1264119.1"/>
    </source>
</evidence>
<organism evidence="2 3">
    <name type="scientific">Larinioides sclopetarius</name>
    <dbReference type="NCBI Taxonomy" id="280406"/>
    <lineage>
        <taxon>Eukaryota</taxon>
        <taxon>Metazoa</taxon>
        <taxon>Ecdysozoa</taxon>
        <taxon>Arthropoda</taxon>
        <taxon>Chelicerata</taxon>
        <taxon>Arachnida</taxon>
        <taxon>Araneae</taxon>
        <taxon>Araneomorphae</taxon>
        <taxon>Entelegynae</taxon>
        <taxon>Araneoidea</taxon>
        <taxon>Araneidae</taxon>
        <taxon>Larinioides</taxon>
    </lineage>
</organism>
<sequence>MCFDATANGSALSRMMVAADWLLCDVTMMLTLAKFVIGEKRTRNIKLVCTRRSFVKDCQRRQAGLRSLAVKGLTSGVWTLAVII</sequence>
<gene>
    <name evidence="2" type="ORF">LARSCL_LOCUS1841</name>
</gene>
<comment type="caution">
    <text evidence="2">The sequence shown here is derived from an EMBL/GenBank/DDBJ whole genome shotgun (WGS) entry which is preliminary data.</text>
</comment>
<evidence type="ECO:0000313" key="3">
    <source>
        <dbReference type="Proteomes" id="UP001497382"/>
    </source>
</evidence>
<name>A0AAV1YYL0_9ARAC</name>
<reference evidence="2 3" key="1">
    <citation type="submission" date="2024-04" db="EMBL/GenBank/DDBJ databases">
        <authorList>
            <person name="Rising A."/>
            <person name="Reimegard J."/>
            <person name="Sonavane S."/>
            <person name="Akerstrom W."/>
            <person name="Nylinder S."/>
            <person name="Hedman E."/>
            <person name="Kallberg Y."/>
        </authorList>
    </citation>
    <scope>NUCLEOTIDE SEQUENCE [LARGE SCALE GENOMIC DNA]</scope>
</reference>